<evidence type="ECO:0000313" key="3">
    <source>
        <dbReference type="EMBL" id="ABS01845.1"/>
    </source>
</evidence>
<dbReference type="HOGENOM" id="CLU_174702_1_0_11"/>
<accession>A6W4V6</accession>
<proteinExistence type="inferred from homology"/>
<dbReference type="eggNOG" id="COG4118">
    <property type="taxonomic scope" value="Bacteria"/>
</dbReference>
<name>A6W4V6_KINRD</name>
<evidence type="ECO:0008006" key="5">
    <source>
        <dbReference type="Google" id="ProtNLM"/>
    </source>
</evidence>
<dbReference type="InterPro" id="IPR036165">
    <property type="entry name" value="YefM-like_sf"/>
</dbReference>
<reference evidence="4" key="1">
    <citation type="journal article" date="2008" name="PLoS ONE">
        <title>Survival in nuclear waste, extreme resistance, and potential applications gleaned from the genome sequence of Kineococcus radiotolerans SRS30216.</title>
        <authorList>
            <person name="Bagwell C.E."/>
            <person name="Bhat S."/>
            <person name="Hawkins G.M."/>
            <person name="Smith B.W."/>
            <person name="Biswas T."/>
            <person name="Hoover T.R."/>
            <person name="Saunders E."/>
            <person name="Han C.S."/>
            <person name="Tsodikov O.V."/>
            <person name="Shimkets L.J."/>
        </authorList>
    </citation>
    <scope>NUCLEOTIDE SEQUENCE [LARGE SCALE GENOMIC DNA]</scope>
    <source>
        <strain evidence="4">ATCC BAA-149 / DSM 14245 / SRS30216</strain>
    </source>
</reference>
<dbReference type="SUPFAM" id="SSF143120">
    <property type="entry name" value="YefM-like"/>
    <property type="match status" value="1"/>
</dbReference>
<dbReference type="OrthoDB" id="33091at2"/>
<gene>
    <name evidence="3" type="ordered locus">Krad_0355</name>
</gene>
<evidence type="ECO:0000256" key="2">
    <source>
        <dbReference type="SAM" id="MobiDB-lite"/>
    </source>
</evidence>
<comment type="similarity">
    <text evidence="1">Belongs to the phD/YefM antitoxin family.</text>
</comment>
<dbReference type="EMBL" id="CP000750">
    <property type="protein sequence ID" value="ABS01845.1"/>
    <property type="molecule type" value="Genomic_DNA"/>
</dbReference>
<dbReference type="AlphaFoldDB" id="A6W4V6"/>
<dbReference type="Gene3D" id="3.40.1620.10">
    <property type="entry name" value="YefM-like domain"/>
    <property type="match status" value="1"/>
</dbReference>
<evidence type="ECO:0000313" key="4">
    <source>
        <dbReference type="Proteomes" id="UP000001116"/>
    </source>
</evidence>
<evidence type="ECO:0000256" key="1">
    <source>
        <dbReference type="ARBA" id="ARBA00009981"/>
    </source>
</evidence>
<dbReference type="KEGG" id="kra:Krad_0355"/>
<feature type="region of interest" description="Disordered" evidence="2">
    <location>
        <begin position="86"/>
        <end position="108"/>
    </location>
</feature>
<dbReference type="Proteomes" id="UP000001116">
    <property type="component" value="Chromosome"/>
</dbReference>
<dbReference type="RefSeq" id="WP_012085327.1">
    <property type="nucleotide sequence ID" value="NC_009664.2"/>
</dbReference>
<keyword evidence="4" id="KW-1185">Reference proteome</keyword>
<protein>
    <recommendedName>
        <fullName evidence="5">Antitoxin</fullName>
    </recommendedName>
</protein>
<sequence length="108" mass="12090">MKTIRGRDLRNDYARILREIEGGETFTVTSDGRPVASITPYTAPDGPQTWVPADRAIGGLAHLGLPDDFAETLRRDLDEHFVTEVEDPLERWEAQQAELGQDEEPGSR</sequence>
<dbReference type="STRING" id="266940.Krad_0355"/>
<organism evidence="3 4">
    <name type="scientific">Kineococcus radiotolerans (strain ATCC BAA-149 / DSM 14245 / SRS30216)</name>
    <dbReference type="NCBI Taxonomy" id="266940"/>
    <lineage>
        <taxon>Bacteria</taxon>
        <taxon>Bacillati</taxon>
        <taxon>Actinomycetota</taxon>
        <taxon>Actinomycetes</taxon>
        <taxon>Kineosporiales</taxon>
        <taxon>Kineosporiaceae</taxon>
        <taxon>Kineococcus</taxon>
    </lineage>
</organism>